<name>A0A131YBP9_RHIAP</name>
<evidence type="ECO:0000256" key="1">
    <source>
        <dbReference type="SAM" id="MobiDB-lite"/>
    </source>
</evidence>
<keyword evidence="2" id="KW-0732">Signal</keyword>
<proteinExistence type="predicted"/>
<evidence type="ECO:0008006" key="4">
    <source>
        <dbReference type="Google" id="ProtNLM"/>
    </source>
</evidence>
<feature type="compositionally biased region" description="Polar residues" evidence="1">
    <location>
        <begin position="34"/>
        <end position="43"/>
    </location>
</feature>
<feature type="chain" id="PRO_5007284538" description="Secreted protein" evidence="2">
    <location>
        <begin position="31"/>
        <end position="101"/>
    </location>
</feature>
<evidence type="ECO:0000313" key="3">
    <source>
        <dbReference type="EMBL" id="JAP75860.1"/>
    </source>
</evidence>
<sequence>MKVLRRDILLLLELFFLLLVLVQVPTCVIAGKQQSKHPYQQITPDGATSRKGSRSPVIQRRPSLPGSPQSSPHAQRSDAARVLRHVRKQAKYSGAFIRMKL</sequence>
<dbReference type="EMBL" id="GEDV01012697">
    <property type="protein sequence ID" value="JAP75860.1"/>
    <property type="molecule type" value="Transcribed_RNA"/>
</dbReference>
<accession>A0A131YBP9</accession>
<feature type="signal peptide" evidence="2">
    <location>
        <begin position="1"/>
        <end position="30"/>
    </location>
</feature>
<organism evidence="3">
    <name type="scientific">Rhipicephalus appendiculatus</name>
    <name type="common">Brown ear tick</name>
    <dbReference type="NCBI Taxonomy" id="34631"/>
    <lineage>
        <taxon>Eukaryota</taxon>
        <taxon>Metazoa</taxon>
        <taxon>Ecdysozoa</taxon>
        <taxon>Arthropoda</taxon>
        <taxon>Chelicerata</taxon>
        <taxon>Arachnida</taxon>
        <taxon>Acari</taxon>
        <taxon>Parasitiformes</taxon>
        <taxon>Ixodida</taxon>
        <taxon>Ixodoidea</taxon>
        <taxon>Ixodidae</taxon>
        <taxon>Rhipicephalinae</taxon>
        <taxon>Rhipicephalus</taxon>
        <taxon>Rhipicephalus</taxon>
    </lineage>
</organism>
<dbReference type="AlphaFoldDB" id="A0A131YBP9"/>
<protein>
    <recommendedName>
        <fullName evidence="4">Secreted protein</fullName>
    </recommendedName>
</protein>
<evidence type="ECO:0000256" key="2">
    <source>
        <dbReference type="SAM" id="SignalP"/>
    </source>
</evidence>
<feature type="region of interest" description="Disordered" evidence="1">
    <location>
        <begin position="34"/>
        <end position="80"/>
    </location>
</feature>
<reference evidence="3" key="1">
    <citation type="journal article" date="2016" name="Ticks Tick Borne Dis.">
        <title>De novo assembly and annotation of the salivary gland transcriptome of Rhipicephalus appendiculatus male and female ticks during blood feeding.</title>
        <authorList>
            <person name="de Castro M.H."/>
            <person name="de Klerk D."/>
            <person name="Pienaar R."/>
            <person name="Latif A.A."/>
            <person name="Rees D.J."/>
            <person name="Mans B.J."/>
        </authorList>
    </citation>
    <scope>NUCLEOTIDE SEQUENCE</scope>
    <source>
        <tissue evidence="3">Salivary glands</tissue>
    </source>
</reference>